<feature type="region of interest" description="Disordered" evidence="3">
    <location>
        <begin position="1"/>
        <end position="32"/>
    </location>
</feature>
<dbReference type="InterPro" id="IPR051222">
    <property type="entry name" value="PPR/CCM1_RNA-binding"/>
</dbReference>
<sequence length="674" mass="74992">MPQQRSQGPHVAVKKGTGGSAFPPPASINTNALPDALSEEALKAIEGEDGEVVEAADKKQLNVLARQRLRYLQDPYTIGKAVQALLAKDGKYDEALQLTRMASKSHKVMVSWNHLIDYQMRQQRLSSAIKLFNEMKKRAQLPNAQTYSIIFRGCAHSQYPKQAVFQATRIYNAMLARERVKPNTMHMNAVLNVCSRAKDIESLFNIVNTANKDTRRPDNLTYTTVLNGLRYATVQPGEQPDVKSTDGVDEVYLNKEPVAVSIRHARALWDEVIRYWRQGVIIVDEELVCAMGRVLRMGSRNDNDDILSLVQQTMGIERPDKPASPAIDTPKEAPEEAPKKAPKEAKEAETKTDTKAETKTEAEAAPTSAPVRVSPLTSAPGIASLTAPNISSRTIFARPGANTLSLILMSISATRKTSFAAYYWTTLTGPPYNVVPDSENWYRLLSALRRGHASTKTVELIAKMPTEYMNARIFQLVMATCAADNLNEHAFSNAGKILELMNKVLPVPDTKTLQLYLKTALTSSRRYRETMRTEVDNPSARDKAKFAFGRQLVSALSCLWEPLRQAGSAVQFTSAFQTPPTVLATDDGSNARATMNEKREIATLARMMVSAADMVVTEVMADEATIRDLSLSRNLLNRQVTRFYEKGEEDEPNQETGRRGRNEQRRGSMVRQRA</sequence>
<dbReference type="PANTHER" id="PTHR47942">
    <property type="entry name" value="TETRATRICOPEPTIDE REPEAT (TPR)-LIKE SUPERFAMILY PROTEIN-RELATED"/>
    <property type="match status" value="1"/>
</dbReference>
<evidence type="ECO:0000256" key="3">
    <source>
        <dbReference type="SAM" id="MobiDB-lite"/>
    </source>
</evidence>
<protein>
    <recommendedName>
        <fullName evidence="6">Pentatricopeptide repeat protein</fullName>
    </recommendedName>
</protein>
<dbReference type="InterPro" id="IPR011990">
    <property type="entry name" value="TPR-like_helical_dom_sf"/>
</dbReference>
<evidence type="ECO:0008006" key="6">
    <source>
        <dbReference type="Google" id="ProtNLM"/>
    </source>
</evidence>
<feature type="region of interest" description="Disordered" evidence="3">
    <location>
        <begin position="315"/>
        <end position="375"/>
    </location>
</feature>
<evidence type="ECO:0000313" key="5">
    <source>
        <dbReference type="Proteomes" id="UP001642406"/>
    </source>
</evidence>
<dbReference type="NCBIfam" id="TIGR00756">
    <property type="entry name" value="PPR"/>
    <property type="match status" value="1"/>
</dbReference>
<dbReference type="EMBL" id="CAWUHC010000068">
    <property type="protein sequence ID" value="CAK7227864.1"/>
    <property type="molecule type" value="Genomic_DNA"/>
</dbReference>
<keyword evidence="5" id="KW-1185">Reference proteome</keyword>
<reference evidence="4 5" key="1">
    <citation type="submission" date="2024-01" db="EMBL/GenBank/DDBJ databases">
        <authorList>
            <person name="Allen C."/>
            <person name="Tagirdzhanova G."/>
        </authorList>
    </citation>
    <scope>NUCLEOTIDE SEQUENCE [LARGE SCALE GENOMIC DNA]</scope>
</reference>
<name>A0ABP0C9C3_9PEZI</name>
<gene>
    <name evidence="4" type="ORF">SBRCBS47491_006713</name>
</gene>
<dbReference type="PANTHER" id="PTHR47942:SF105">
    <property type="entry name" value="ATPASE EXPRESSION PROTEIN 3"/>
    <property type="match status" value="1"/>
</dbReference>
<feature type="compositionally biased region" description="Basic and acidic residues" evidence="3">
    <location>
        <begin position="329"/>
        <end position="362"/>
    </location>
</feature>
<dbReference type="Proteomes" id="UP001642406">
    <property type="component" value="Unassembled WGS sequence"/>
</dbReference>
<evidence type="ECO:0000256" key="1">
    <source>
        <dbReference type="ARBA" id="ARBA00022737"/>
    </source>
</evidence>
<keyword evidence="1" id="KW-0677">Repeat</keyword>
<evidence type="ECO:0000313" key="4">
    <source>
        <dbReference type="EMBL" id="CAK7227864.1"/>
    </source>
</evidence>
<evidence type="ECO:0000256" key="2">
    <source>
        <dbReference type="PROSITE-ProRule" id="PRU00708"/>
    </source>
</evidence>
<feature type="compositionally biased region" description="Basic and acidic residues" evidence="3">
    <location>
        <begin position="656"/>
        <end position="666"/>
    </location>
</feature>
<dbReference type="Gene3D" id="1.25.40.10">
    <property type="entry name" value="Tetratricopeptide repeat domain"/>
    <property type="match status" value="1"/>
</dbReference>
<dbReference type="InterPro" id="IPR002885">
    <property type="entry name" value="PPR_rpt"/>
</dbReference>
<organism evidence="4 5">
    <name type="scientific">Sporothrix bragantina</name>
    <dbReference type="NCBI Taxonomy" id="671064"/>
    <lineage>
        <taxon>Eukaryota</taxon>
        <taxon>Fungi</taxon>
        <taxon>Dikarya</taxon>
        <taxon>Ascomycota</taxon>
        <taxon>Pezizomycotina</taxon>
        <taxon>Sordariomycetes</taxon>
        <taxon>Sordariomycetidae</taxon>
        <taxon>Ophiostomatales</taxon>
        <taxon>Ophiostomataceae</taxon>
        <taxon>Sporothrix</taxon>
    </lineage>
</organism>
<proteinExistence type="predicted"/>
<feature type="repeat" description="PPR" evidence="2">
    <location>
        <begin position="108"/>
        <end position="142"/>
    </location>
</feature>
<dbReference type="PROSITE" id="PS51375">
    <property type="entry name" value="PPR"/>
    <property type="match status" value="1"/>
</dbReference>
<dbReference type="Pfam" id="PF13041">
    <property type="entry name" value="PPR_2"/>
    <property type="match status" value="1"/>
</dbReference>
<feature type="region of interest" description="Disordered" evidence="3">
    <location>
        <begin position="645"/>
        <end position="674"/>
    </location>
</feature>
<accession>A0ABP0C9C3</accession>
<comment type="caution">
    <text evidence="4">The sequence shown here is derived from an EMBL/GenBank/DDBJ whole genome shotgun (WGS) entry which is preliminary data.</text>
</comment>